<feature type="compositionally biased region" description="Polar residues" evidence="1">
    <location>
        <begin position="95"/>
        <end position="105"/>
    </location>
</feature>
<gene>
    <name evidence="3" type="ORF">OBRU01_18116</name>
</gene>
<keyword evidence="4" id="KW-1185">Reference proteome</keyword>
<dbReference type="STRING" id="104452.A0A0L7KZJ8"/>
<sequence length="214" mass="23981">MQYGEDLPSYNMGNAKKEDDDDQNEIQLHRIKPQEHFLEAQVQEGDTLQAIALRFYCPIPITPYSVLTEMIPTNLTEPLLSTSSQTPSTSQELTHNSYNDPGNSKTEPKTDWAIDCNEIVLNSTLAPAVIPYTETEPVDHASEDTQLLPNKEKISVEAVVVKQLTSHGADFGLKWFHLLCFVLVLGVAAPLIYVIFFLETHDIEHPDLPPLHTT</sequence>
<protein>
    <submittedName>
        <fullName evidence="3">LysM and putative peptidoglycan-binding domain-containing protein 3</fullName>
    </submittedName>
</protein>
<feature type="compositionally biased region" description="Low complexity" evidence="1">
    <location>
        <begin position="78"/>
        <end position="94"/>
    </location>
</feature>
<evidence type="ECO:0000256" key="2">
    <source>
        <dbReference type="SAM" id="Phobius"/>
    </source>
</evidence>
<keyword evidence="2" id="KW-1133">Transmembrane helix</keyword>
<evidence type="ECO:0000256" key="1">
    <source>
        <dbReference type="SAM" id="MobiDB-lite"/>
    </source>
</evidence>
<dbReference type="Proteomes" id="UP000037510">
    <property type="component" value="Unassembled WGS sequence"/>
</dbReference>
<dbReference type="AlphaFoldDB" id="A0A0L7KZJ8"/>
<accession>A0A0L7KZJ8</accession>
<keyword evidence="2" id="KW-0812">Transmembrane</keyword>
<evidence type="ECO:0000313" key="3">
    <source>
        <dbReference type="EMBL" id="KOB68590.1"/>
    </source>
</evidence>
<dbReference type="EMBL" id="JTDY01004108">
    <property type="protein sequence ID" value="KOB68590.1"/>
    <property type="molecule type" value="Genomic_DNA"/>
</dbReference>
<feature type="region of interest" description="Disordered" evidence="1">
    <location>
        <begin position="1"/>
        <end position="23"/>
    </location>
</feature>
<reference evidence="3 4" key="1">
    <citation type="journal article" date="2015" name="Genome Biol. Evol.">
        <title>The genome of winter moth (Operophtera brumata) provides a genomic perspective on sexual dimorphism and phenology.</title>
        <authorList>
            <person name="Derks M.F."/>
            <person name="Smit S."/>
            <person name="Salis L."/>
            <person name="Schijlen E."/>
            <person name="Bossers A."/>
            <person name="Mateman C."/>
            <person name="Pijl A.S."/>
            <person name="de Ridder D."/>
            <person name="Groenen M.A."/>
            <person name="Visser M.E."/>
            <person name="Megens H.J."/>
        </authorList>
    </citation>
    <scope>NUCLEOTIDE SEQUENCE [LARGE SCALE GENOMIC DNA]</scope>
    <source>
        <strain evidence="3">WM2013NL</strain>
        <tissue evidence="3">Head and thorax</tissue>
    </source>
</reference>
<name>A0A0L7KZJ8_OPEBR</name>
<proteinExistence type="predicted"/>
<feature type="region of interest" description="Disordered" evidence="1">
    <location>
        <begin position="78"/>
        <end position="109"/>
    </location>
</feature>
<keyword evidence="2" id="KW-0472">Membrane</keyword>
<feature type="transmembrane region" description="Helical" evidence="2">
    <location>
        <begin position="175"/>
        <end position="198"/>
    </location>
</feature>
<comment type="caution">
    <text evidence="3">The sequence shown here is derived from an EMBL/GenBank/DDBJ whole genome shotgun (WGS) entry which is preliminary data.</text>
</comment>
<organism evidence="3 4">
    <name type="scientific">Operophtera brumata</name>
    <name type="common">Winter moth</name>
    <name type="synonym">Phalaena brumata</name>
    <dbReference type="NCBI Taxonomy" id="104452"/>
    <lineage>
        <taxon>Eukaryota</taxon>
        <taxon>Metazoa</taxon>
        <taxon>Ecdysozoa</taxon>
        <taxon>Arthropoda</taxon>
        <taxon>Hexapoda</taxon>
        <taxon>Insecta</taxon>
        <taxon>Pterygota</taxon>
        <taxon>Neoptera</taxon>
        <taxon>Endopterygota</taxon>
        <taxon>Lepidoptera</taxon>
        <taxon>Glossata</taxon>
        <taxon>Ditrysia</taxon>
        <taxon>Geometroidea</taxon>
        <taxon>Geometridae</taxon>
        <taxon>Larentiinae</taxon>
        <taxon>Operophtera</taxon>
    </lineage>
</organism>
<evidence type="ECO:0000313" key="4">
    <source>
        <dbReference type="Proteomes" id="UP000037510"/>
    </source>
</evidence>